<dbReference type="InterPro" id="IPR052626">
    <property type="entry name" value="SWT1_Regulator"/>
</dbReference>
<dbReference type="GeneID" id="105273988"/>
<dbReference type="PANTHER" id="PTHR16161">
    <property type="entry name" value="TRANSCRIPTIONAL PROTEIN SWT1"/>
    <property type="match status" value="1"/>
</dbReference>
<dbReference type="InterPro" id="IPR001202">
    <property type="entry name" value="WW_dom"/>
</dbReference>
<dbReference type="SUPFAM" id="SSF51045">
    <property type="entry name" value="WW domain"/>
    <property type="match status" value="1"/>
</dbReference>
<dbReference type="Gene3D" id="2.20.70.10">
    <property type="match status" value="1"/>
</dbReference>
<dbReference type="OrthoDB" id="548295at2759"/>
<proteinExistence type="predicted"/>
<organism evidence="3">
    <name type="scientific">Fopius arisanus</name>
    <dbReference type="NCBI Taxonomy" id="64838"/>
    <lineage>
        <taxon>Eukaryota</taxon>
        <taxon>Metazoa</taxon>
        <taxon>Ecdysozoa</taxon>
        <taxon>Arthropoda</taxon>
        <taxon>Hexapoda</taxon>
        <taxon>Insecta</taxon>
        <taxon>Pterygota</taxon>
        <taxon>Neoptera</taxon>
        <taxon>Endopterygota</taxon>
        <taxon>Hymenoptera</taxon>
        <taxon>Apocrita</taxon>
        <taxon>Ichneumonoidea</taxon>
        <taxon>Braconidae</taxon>
        <taxon>Opiinae</taxon>
        <taxon>Fopius</taxon>
    </lineage>
</organism>
<dbReference type="InterPro" id="IPR029060">
    <property type="entry name" value="PIN-like_dom_sf"/>
</dbReference>
<feature type="compositionally biased region" description="Basic and acidic residues" evidence="1">
    <location>
        <begin position="142"/>
        <end position="153"/>
    </location>
</feature>
<feature type="compositionally biased region" description="Basic and acidic residues" evidence="1">
    <location>
        <begin position="279"/>
        <end position="292"/>
    </location>
</feature>
<feature type="compositionally biased region" description="Polar residues" evidence="1">
    <location>
        <begin position="241"/>
        <end position="275"/>
    </location>
</feature>
<dbReference type="RefSeq" id="XP_011315063.1">
    <property type="nucleotide sequence ID" value="XM_011316761.1"/>
</dbReference>
<dbReference type="Gene3D" id="3.40.50.1010">
    <property type="entry name" value="5'-nuclease"/>
    <property type="match status" value="1"/>
</dbReference>
<evidence type="ECO:0000256" key="1">
    <source>
        <dbReference type="SAM" id="MobiDB-lite"/>
    </source>
</evidence>
<accession>A0A0C9QSP9</accession>
<feature type="domain" description="WW" evidence="2">
    <location>
        <begin position="4"/>
        <end position="39"/>
    </location>
</feature>
<dbReference type="KEGG" id="fas:105273988"/>
<feature type="region of interest" description="Disordered" evidence="1">
    <location>
        <begin position="175"/>
        <end position="316"/>
    </location>
</feature>
<reference evidence="5" key="2">
    <citation type="submission" date="2025-04" db="UniProtKB">
        <authorList>
            <consortium name="RefSeq"/>
        </authorList>
    </citation>
    <scope>IDENTIFICATION</scope>
    <source>
        <strain evidence="5">USDA-PBARC FA_bdor</strain>
        <tissue evidence="5">Whole organism</tissue>
    </source>
</reference>
<feature type="compositionally biased region" description="Basic and acidic residues" evidence="1">
    <location>
        <begin position="345"/>
        <end position="358"/>
    </location>
</feature>
<dbReference type="PROSITE" id="PS50020">
    <property type="entry name" value="WW_DOMAIN_2"/>
    <property type="match status" value="1"/>
</dbReference>
<feature type="compositionally biased region" description="Polar residues" evidence="1">
    <location>
        <begin position="359"/>
        <end position="370"/>
    </location>
</feature>
<dbReference type="EMBL" id="GBYB01003677">
    <property type="protein sequence ID" value="JAG73444.1"/>
    <property type="molecule type" value="Transcribed_RNA"/>
</dbReference>
<name>A0A0C9QSP9_9HYME</name>
<dbReference type="Proteomes" id="UP000694866">
    <property type="component" value="Unplaced"/>
</dbReference>
<dbReference type="Pfam" id="PF13638">
    <property type="entry name" value="PIN_4"/>
    <property type="match status" value="1"/>
</dbReference>
<evidence type="ECO:0000313" key="3">
    <source>
        <dbReference type="EMBL" id="JAG73444.1"/>
    </source>
</evidence>
<gene>
    <name evidence="3 5" type="primary">Swt1</name>
    <name evidence="3" type="ORF">g.13480</name>
</gene>
<dbReference type="InterPro" id="IPR002716">
    <property type="entry name" value="PIN_dom"/>
</dbReference>
<feature type="region of interest" description="Disordered" evidence="1">
    <location>
        <begin position="17"/>
        <end position="161"/>
    </location>
</feature>
<feature type="compositionally biased region" description="Basic and acidic residues" evidence="1">
    <location>
        <begin position="175"/>
        <end position="205"/>
    </location>
</feature>
<dbReference type="SUPFAM" id="SSF88723">
    <property type="entry name" value="PIN domain-like"/>
    <property type="match status" value="1"/>
</dbReference>
<feature type="region of interest" description="Disordered" evidence="1">
    <location>
        <begin position="345"/>
        <end position="378"/>
    </location>
</feature>
<evidence type="ECO:0000313" key="4">
    <source>
        <dbReference type="Proteomes" id="UP000694866"/>
    </source>
</evidence>
<accession>A0A9R1TUN7</accession>
<feature type="compositionally biased region" description="Polar residues" evidence="1">
    <location>
        <begin position="96"/>
        <end position="105"/>
    </location>
</feature>
<feature type="compositionally biased region" description="Basic and acidic residues" evidence="1">
    <location>
        <begin position="36"/>
        <end position="49"/>
    </location>
</feature>
<dbReference type="CDD" id="cd00201">
    <property type="entry name" value="WW"/>
    <property type="match status" value="1"/>
</dbReference>
<evidence type="ECO:0000259" key="2">
    <source>
        <dbReference type="PROSITE" id="PS50020"/>
    </source>
</evidence>
<evidence type="ECO:0000313" key="5">
    <source>
        <dbReference type="RefSeq" id="XP_011315063.1"/>
    </source>
</evidence>
<dbReference type="CTD" id="54823"/>
<dbReference type="GO" id="GO:0005634">
    <property type="term" value="C:nucleus"/>
    <property type="evidence" value="ECO:0007669"/>
    <property type="project" value="TreeGrafter"/>
</dbReference>
<dbReference type="SMART" id="SM00670">
    <property type="entry name" value="PINc"/>
    <property type="match status" value="1"/>
</dbReference>
<dbReference type="InterPro" id="IPR036020">
    <property type="entry name" value="WW_dom_sf"/>
</dbReference>
<sequence>MDQGTLPKYWIAVPSKQRPDRVYYFNKKTNQTSWERPGDSRNEPSEKMSKMMKKRRNEDDEVPTEPNTPGKDSPPPKTERPKLKARRTLLVKANDQEPSVSNETPQMKALRQKILERQSKANVSKKGKNTTVLELKTPTKKANAETKIEEHNHKSSMNVTLTPLMKEIYEKKKAREALAKTKKSERVVEDPPKADEDPPKEETLRRGRSRAKSIGPAPTPVVTLDVNDFSLSRNRRRTMYIPSTTQRQKSGSDTECTIKPSQTLKFSKKSMTPQPKRNLAKERIEKLRRSLVVEDPDEDTPHSKKMKKSPEKQIPKPSLSTIEKSTFHDVYNTAEARMQALKERLQKEAEKAKEEIHNSSKIPPSFSLPSRDSEDGRREPLALQELSFDEEAMDWEPIEDDIIMQEIEAVRHALFNDLYDVPMEEHPEKCGLDLVDGQVESNRHALYIVIDTNVFLSNIQAVEQARDTVFKTHGRPIIVIPWTVIRELDYIKDGKTNSRPESLKSKARQAVRFIHRHFSDKHPRVLGQTARDVINNREMFAIECPDDEILQTCLQIQKSCNTVVLLSYDKNLCNKAMIHDVVTLGRNDPLEKVDYLTASEFRSESLLSSHLNQTGNNPRSPTTTQSKELSVAEDIFEDIKDIVKDFLTVVVAKEMQNLYGENWGKYVIIPPPWTTITVLKCAIKHWMAAVNDSFIRRAEPLLKELHDLINKYEMKRGLRDVEHVIDITYDLIQCLIVKKYPNLIQRIEIAVQELRKKHCEAVQDIREEKLRDKIEREGDKELEARAERVFRRFDEIYSFARDLCGAACESVGMPCSFYFRKLEPPPDDDHIRNIQPEIAASLNRLLLVLSRALEDLPLLHKDHRSVLALYDSLENFLSDHDPEETESISPMDVHACLKYKEKNLRLGVPQLQQLIDHFCRLATFRCR</sequence>
<dbReference type="PANTHER" id="PTHR16161:SF0">
    <property type="entry name" value="TRANSCRIPTIONAL PROTEIN SWT1"/>
    <property type="match status" value="1"/>
</dbReference>
<dbReference type="AlphaFoldDB" id="A0A0C9QSP9"/>
<protein>
    <submittedName>
        <fullName evidence="3">Swt1 protein</fullName>
    </submittedName>
    <submittedName>
        <fullName evidence="5">Transcriptional protein SWT1</fullName>
    </submittedName>
</protein>
<reference evidence="3" key="1">
    <citation type="submission" date="2015-01" db="EMBL/GenBank/DDBJ databases">
        <title>Transcriptome Assembly of Fopius arisanus.</title>
        <authorList>
            <person name="Geib S."/>
        </authorList>
    </citation>
    <scope>NUCLEOTIDE SEQUENCE</scope>
</reference>
<dbReference type="CDD" id="cd18727">
    <property type="entry name" value="PIN_Swt1-like"/>
    <property type="match status" value="1"/>
</dbReference>
<keyword evidence="4" id="KW-1185">Reference proteome</keyword>